<dbReference type="InterPro" id="IPR036291">
    <property type="entry name" value="NAD(P)-bd_dom_sf"/>
</dbReference>
<dbReference type="SUPFAM" id="SSF51735">
    <property type="entry name" value="NAD(P)-binding Rossmann-fold domains"/>
    <property type="match status" value="1"/>
</dbReference>
<proteinExistence type="predicted"/>
<accession>A0A382UJ20</accession>
<dbReference type="Gene3D" id="3.40.50.720">
    <property type="entry name" value="NAD(P)-binding Rossmann-like Domain"/>
    <property type="match status" value="1"/>
</dbReference>
<dbReference type="AlphaFoldDB" id="A0A382UJ20"/>
<feature type="non-terminal residue" evidence="1">
    <location>
        <position position="62"/>
    </location>
</feature>
<name>A0A382UJ20_9ZZZZ</name>
<protein>
    <recommendedName>
        <fullName evidence="2">NAD-dependent epimerase/dehydratase domain-containing protein</fullName>
    </recommendedName>
</protein>
<reference evidence="1" key="1">
    <citation type="submission" date="2018-05" db="EMBL/GenBank/DDBJ databases">
        <authorList>
            <person name="Lanie J.A."/>
            <person name="Ng W.-L."/>
            <person name="Kazmierczak K.M."/>
            <person name="Andrzejewski T.M."/>
            <person name="Davidsen T.M."/>
            <person name="Wayne K.J."/>
            <person name="Tettelin H."/>
            <person name="Glass J.I."/>
            <person name="Rusch D."/>
            <person name="Podicherti R."/>
            <person name="Tsui H.-C.T."/>
            <person name="Winkler M.E."/>
        </authorList>
    </citation>
    <scope>NUCLEOTIDE SEQUENCE</scope>
</reference>
<evidence type="ECO:0000313" key="1">
    <source>
        <dbReference type="EMBL" id="SVD34200.1"/>
    </source>
</evidence>
<organism evidence="1">
    <name type="scientific">marine metagenome</name>
    <dbReference type="NCBI Taxonomy" id="408172"/>
    <lineage>
        <taxon>unclassified sequences</taxon>
        <taxon>metagenomes</taxon>
        <taxon>ecological metagenomes</taxon>
    </lineage>
</organism>
<evidence type="ECO:0008006" key="2">
    <source>
        <dbReference type="Google" id="ProtNLM"/>
    </source>
</evidence>
<sequence>MRKTAILITGANGEIGHGLITALHKKNIVNIVTLDLNQLDSNISGLASEELTGNILDADLID</sequence>
<dbReference type="EMBL" id="UINC01144593">
    <property type="protein sequence ID" value="SVD34200.1"/>
    <property type="molecule type" value="Genomic_DNA"/>
</dbReference>
<gene>
    <name evidence="1" type="ORF">METZ01_LOCUS387054</name>
</gene>